<dbReference type="EMBL" id="BOMG01000071">
    <property type="protein sequence ID" value="GID57365.1"/>
    <property type="molecule type" value="Genomic_DNA"/>
</dbReference>
<reference evidence="1 2" key="1">
    <citation type="submission" date="2021-01" db="EMBL/GenBank/DDBJ databases">
        <title>Whole genome shotgun sequence of Actinoplanes couchii NBRC 106145.</title>
        <authorList>
            <person name="Komaki H."/>
            <person name="Tamura T."/>
        </authorList>
    </citation>
    <scope>NUCLEOTIDE SEQUENCE [LARGE SCALE GENOMIC DNA]</scope>
    <source>
        <strain evidence="1 2">NBRC 106145</strain>
    </source>
</reference>
<name>A0ABQ3XFT2_9ACTN</name>
<dbReference type="RefSeq" id="WP_203800060.1">
    <property type="nucleotide sequence ID" value="NZ_BAAAQE010000092.1"/>
</dbReference>
<keyword evidence="2" id="KW-1185">Reference proteome</keyword>
<accession>A0ABQ3XFT2</accession>
<gene>
    <name evidence="1" type="ORF">Aco03nite_057690</name>
</gene>
<organism evidence="1 2">
    <name type="scientific">Actinoplanes couchii</name>
    <dbReference type="NCBI Taxonomy" id="403638"/>
    <lineage>
        <taxon>Bacteria</taxon>
        <taxon>Bacillati</taxon>
        <taxon>Actinomycetota</taxon>
        <taxon>Actinomycetes</taxon>
        <taxon>Micromonosporales</taxon>
        <taxon>Micromonosporaceae</taxon>
        <taxon>Actinoplanes</taxon>
    </lineage>
</organism>
<evidence type="ECO:0008006" key="3">
    <source>
        <dbReference type="Google" id="ProtNLM"/>
    </source>
</evidence>
<evidence type="ECO:0000313" key="2">
    <source>
        <dbReference type="Proteomes" id="UP000612282"/>
    </source>
</evidence>
<protein>
    <recommendedName>
        <fullName evidence="3">Knr4/Smi1-like domain-containing protein</fullName>
    </recommendedName>
</protein>
<dbReference type="Proteomes" id="UP000612282">
    <property type="component" value="Unassembled WGS sequence"/>
</dbReference>
<evidence type="ECO:0000313" key="1">
    <source>
        <dbReference type="EMBL" id="GID57365.1"/>
    </source>
</evidence>
<sequence>MGEVTAAWVRIEEWLGRYSPGGLAGLALPADDGRLGAAGMVLPEEIVESLRRHDGMTRWHNLLPWGGPLAVAEIVEQYEIRMEIAEDVDGFTVHQPGGEPWWHERWIPFADAGMGLQVVDGRDGRVGLAPTSDAAHFEDGWPSLGAYLSAVADSLENGTMIGEWRPYLTAAGELWWDLADQTEVNGEPLRPVG</sequence>
<comment type="caution">
    <text evidence="1">The sequence shown here is derived from an EMBL/GenBank/DDBJ whole genome shotgun (WGS) entry which is preliminary data.</text>
</comment>
<proteinExistence type="predicted"/>